<organism evidence="2">
    <name type="scientific">Oryza brachyantha</name>
    <name type="common">malo sina</name>
    <dbReference type="NCBI Taxonomy" id="4533"/>
    <lineage>
        <taxon>Eukaryota</taxon>
        <taxon>Viridiplantae</taxon>
        <taxon>Streptophyta</taxon>
        <taxon>Embryophyta</taxon>
        <taxon>Tracheophyta</taxon>
        <taxon>Spermatophyta</taxon>
        <taxon>Magnoliopsida</taxon>
        <taxon>Liliopsida</taxon>
        <taxon>Poales</taxon>
        <taxon>Poaceae</taxon>
        <taxon>BOP clade</taxon>
        <taxon>Oryzoideae</taxon>
        <taxon>Oryzeae</taxon>
        <taxon>Oryzinae</taxon>
        <taxon>Oryza</taxon>
    </lineage>
</organism>
<evidence type="ECO:0000313" key="3">
    <source>
        <dbReference type="Proteomes" id="UP000006038"/>
    </source>
</evidence>
<dbReference type="HOGENOM" id="CLU_2797988_0_0_1"/>
<feature type="region of interest" description="Disordered" evidence="1">
    <location>
        <begin position="1"/>
        <end position="25"/>
    </location>
</feature>
<dbReference type="EnsemblPlants" id="OB10G13820.1">
    <property type="protein sequence ID" value="OB10G13820.1"/>
    <property type="gene ID" value="OB10G13820"/>
</dbReference>
<name>J3N1I4_ORYBR</name>
<evidence type="ECO:0000256" key="1">
    <source>
        <dbReference type="SAM" id="MobiDB-lite"/>
    </source>
</evidence>
<dbReference type="AlphaFoldDB" id="J3N1I4"/>
<reference evidence="2" key="2">
    <citation type="submission" date="2013-04" db="UniProtKB">
        <authorList>
            <consortium name="EnsemblPlants"/>
        </authorList>
    </citation>
    <scope>IDENTIFICATION</scope>
</reference>
<dbReference type="Proteomes" id="UP000006038">
    <property type="component" value="Chromosome 10"/>
</dbReference>
<reference evidence="2" key="1">
    <citation type="journal article" date="2013" name="Nat. Commun.">
        <title>Whole-genome sequencing of Oryza brachyantha reveals mechanisms underlying Oryza genome evolution.</title>
        <authorList>
            <person name="Chen J."/>
            <person name="Huang Q."/>
            <person name="Gao D."/>
            <person name="Wang J."/>
            <person name="Lang Y."/>
            <person name="Liu T."/>
            <person name="Li B."/>
            <person name="Bai Z."/>
            <person name="Luis Goicoechea J."/>
            <person name="Liang C."/>
            <person name="Chen C."/>
            <person name="Zhang W."/>
            <person name="Sun S."/>
            <person name="Liao Y."/>
            <person name="Zhang X."/>
            <person name="Yang L."/>
            <person name="Song C."/>
            <person name="Wang M."/>
            <person name="Shi J."/>
            <person name="Liu G."/>
            <person name="Liu J."/>
            <person name="Zhou H."/>
            <person name="Zhou W."/>
            <person name="Yu Q."/>
            <person name="An N."/>
            <person name="Chen Y."/>
            <person name="Cai Q."/>
            <person name="Wang B."/>
            <person name="Liu B."/>
            <person name="Min J."/>
            <person name="Huang Y."/>
            <person name="Wu H."/>
            <person name="Li Z."/>
            <person name="Zhang Y."/>
            <person name="Yin Y."/>
            <person name="Song W."/>
            <person name="Jiang J."/>
            <person name="Jackson S.A."/>
            <person name="Wing R.A."/>
            <person name="Wang J."/>
            <person name="Chen M."/>
        </authorList>
    </citation>
    <scope>NUCLEOTIDE SEQUENCE [LARGE SCALE GENOMIC DNA]</scope>
    <source>
        <strain evidence="2">cv. IRGC 101232</strain>
    </source>
</reference>
<keyword evidence="3" id="KW-1185">Reference proteome</keyword>
<proteinExistence type="predicted"/>
<evidence type="ECO:0000313" key="2">
    <source>
        <dbReference type="EnsemblPlants" id="OB10G13820.1"/>
    </source>
</evidence>
<dbReference type="Gramene" id="OB10G13820.1">
    <property type="protein sequence ID" value="OB10G13820.1"/>
    <property type="gene ID" value="OB10G13820"/>
</dbReference>
<accession>J3N1I4</accession>
<protein>
    <submittedName>
        <fullName evidence="2">Uncharacterized protein</fullName>
    </submittedName>
</protein>
<sequence>MRIRQRRVGTGVASGTDGSTCVARSAKWRRRRRPREEVRETERWLGGWIDFISNKLHNVLETWEGYRW</sequence>